<dbReference type="Proteomes" id="UP001159042">
    <property type="component" value="Unassembled WGS sequence"/>
</dbReference>
<comment type="caution">
    <text evidence="1">The sequence shown here is derived from an EMBL/GenBank/DDBJ whole genome shotgun (WGS) entry which is preliminary data.</text>
</comment>
<dbReference type="AlphaFoldDB" id="A0AAV8WBI2"/>
<accession>A0AAV8WBI2</accession>
<proteinExistence type="predicted"/>
<sequence>MVTTLSFPFIKSFHYQATEFGQSNYTEKPCTKCTQALEISAQVHVNLARGCIGEQELQNNQHQEKM</sequence>
<protein>
    <submittedName>
        <fullName evidence="1">Uncharacterized protein</fullName>
    </submittedName>
</protein>
<evidence type="ECO:0000313" key="2">
    <source>
        <dbReference type="Proteomes" id="UP001159042"/>
    </source>
</evidence>
<reference evidence="1 2" key="1">
    <citation type="journal article" date="2023" name="Insect Mol. Biol.">
        <title>Genome sequencing provides insights into the evolution of gene families encoding plant cell wall-degrading enzymes in longhorned beetles.</title>
        <authorList>
            <person name="Shin N.R."/>
            <person name="Okamura Y."/>
            <person name="Kirsch R."/>
            <person name="Pauchet Y."/>
        </authorList>
    </citation>
    <scope>NUCLEOTIDE SEQUENCE [LARGE SCALE GENOMIC DNA]</scope>
    <source>
        <strain evidence="1">EAD_L_NR</strain>
    </source>
</reference>
<evidence type="ECO:0000313" key="1">
    <source>
        <dbReference type="EMBL" id="KAJ8923899.1"/>
    </source>
</evidence>
<name>A0AAV8WBI2_9CUCU</name>
<keyword evidence="2" id="KW-1185">Reference proteome</keyword>
<dbReference type="EMBL" id="JANEYG010000003">
    <property type="protein sequence ID" value="KAJ8923899.1"/>
    <property type="molecule type" value="Genomic_DNA"/>
</dbReference>
<organism evidence="1 2">
    <name type="scientific">Exocentrus adspersus</name>
    <dbReference type="NCBI Taxonomy" id="1586481"/>
    <lineage>
        <taxon>Eukaryota</taxon>
        <taxon>Metazoa</taxon>
        <taxon>Ecdysozoa</taxon>
        <taxon>Arthropoda</taxon>
        <taxon>Hexapoda</taxon>
        <taxon>Insecta</taxon>
        <taxon>Pterygota</taxon>
        <taxon>Neoptera</taxon>
        <taxon>Endopterygota</taxon>
        <taxon>Coleoptera</taxon>
        <taxon>Polyphaga</taxon>
        <taxon>Cucujiformia</taxon>
        <taxon>Chrysomeloidea</taxon>
        <taxon>Cerambycidae</taxon>
        <taxon>Lamiinae</taxon>
        <taxon>Acanthocinini</taxon>
        <taxon>Exocentrus</taxon>
    </lineage>
</organism>
<gene>
    <name evidence="1" type="ORF">NQ315_006675</name>
</gene>